<accession>A0A383EUV1</accession>
<dbReference type="GO" id="GO:0008764">
    <property type="term" value="F:UDP-N-acetylmuramoylalanine-D-glutamate ligase activity"/>
    <property type="evidence" value="ECO:0007669"/>
    <property type="project" value="InterPro"/>
</dbReference>
<name>A0A383EUV1_9ZZZZ</name>
<dbReference type="GO" id="GO:0005737">
    <property type="term" value="C:cytoplasm"/>
    <property type="evidence" value="ECO:0007669"/>
    <property type="project" value="InterPro"/>
</dbReference>
<keyword evidence="4" id="KW-0067">ATP-binding</keyword>
<organism evidence="5">
    <name type="scientific">marine metagenome</name>
    <dbReference type="NCBI Taxonomy" id="408172"/>
    <lineage>
        <taxon>unclassified sequences</taxon>
        <taxon>metagenomes</taxon>
        <taxon>ecological metagenomes</taxon>
    </lineage>
</organism>
<evidence type="ECO:0008006" key="6">
    <source>
        <dbReference type="Google" id="ProtNLM"/>
    </source>
</evidence>
<sequence length="105" mass="11610">KGEDSGRLSRLIKPFVKRAYVIGEMGEILGKTLREQGIVATFCNSLKEAVTRAYEEVTERTTVLFSPGFASFDCFANYAERGKSFVESVFDLKKLVSGTTQGCIN</sequence>
<evidence type="ECO:0000256" key="1">
    <source>
        <dbReference type="ARBA" id="ARBA00022490"/>
    </source>
</evidence>
<reference evidence="5" key="1">
    <citation type="submission" date="2018-05" db="EMBL/GenBank/DDBJ databases">
        <authorList>
            <person name="Lanie J.A."/>
            <person name="Ng W.-L."/>
            <person name="Kazmierczak K.M."/>
            <person name="Andrzejewski T.M."/>
            <person name="Davidsen T.M."/>
            <person name="Wayne K.J."/>
            <person name="Tettelin H."/>
            <person name="Glass J.I."/>
            <person name="Rusch D."/>
            <person name="Podicherti R."/>
            <person name="Tsui H.-C.T."/>
            <person name="Winkler M.E."/>
        </authorList>
    </citation>
    <scope>NUCLEOTIDE SEQUENCE</scope>
</reference>
<protein>
    <recommendedName>
        <fullName evidence="6">Mur ligase C-terminal domain-containing protein</fullName>
    </recommendedName>
</protein>
<dbReference type="InterPro" id="IPR005762">
    <property type="entry name" value="MurD"/>
</dbReference>
<dbReference type="AlphaFoldDB" id="A0A383EUV1"/>
<evidence type="ECO:0000256" key="4">
    <source>
        <dbReference type="ARBA" id="ARBA00022840"/>
    </source>
</evidence>
<gene>
    <name evidence="5" type="ORF">METZ01_LOCUS513208</name>
</gene>
<dbReference type="PANTHER" id="PTHR43692">
    <property type="entry name" value="UDP-N-ACETYLMURAMOYLALANINE--D-GLUTAMATE LIGASE"/>
    <property type="match status" value="1"/>
</dbReference>
<dbReference type="Gene3D" id="3.90.190.20">
    <property type="entry name" value="Mur ligase, C-terminal domain"/>
    <property type="match status" value="1"/>
</dbReference>
<evidence type="ECO:0000256" key="2">
    <source>
        <dbReference type="ARBA" id="ARBA00022598"/>
    </source>
</evidence>
<dbReference type="EMBL" id="UINC01228860">
    <property type="protein sequence ID" value="SVE60354.1"/>
    <property type="molecule type" value="Genomic_DNA"/>
</dbReference>
<dbReference type="GO" id="GO:0008360">
    <property type="term" value="P:regulation of cell shape"/>
    <property type="evidence" value="ECO:0007669"/>
    <property type="project" value="InterPro"/>
</dbReference>
<evidence type="ECO:0000313" key="5">
    <source>
        <dbReference type="EMBL" id="SVE60354.1"/>
    </source>
</evidence>
<proteinExistence type="predicted"/>
<dbReference type="PANTHER" id="PTHR43692:SF1">
    <property type="entry name" value="UDP-N-ACETYLMURAMOYLALANINE--D-GLUTAMATE LIGASE"/>
    <property type="match status" value="1"/>
</dbReference>
<evidence type="ECO:0000256" key="3">
    <source>
        <dbReference type="ARBA" id="ARBA00022741"/>
    </source>
</evidence>
<keyword evidence="3" id="KW-0547">Nucleotide-binding</keyword>
<dbReference type="GO" id="GO:0005524">
    <property type="term" value="F:ATP binding"/>
    <property type="evidence" value="ECO:0007669"/>
    <property type="project" value="UniProtKB-KW"/>
</dbReference>
<keyword evidence="1" id="KW-0963">Cytoplasm</keyword>
<dbReference type="SUPFAM" id="SSF53244">
    <property type="entry name" value="MurD-like peptide ligases, peptide-binding domain"/>
    <property type="match status" value="1"/>
</dbReference>
<dbReference type="InterPro" id="IPR036615">
    <property type="entry name" value="Mur_ligase_C_dom_sf"/>
</dbReference>
<keyword evidence="2" id="KW-0436">Ligase</keyword>
<dbReference type="GO" id="GO:0051301">
    <property type="term" value="P:cell division"/>
    <property type="evidence" value="ECO:0007669"/>
    <property type="project" value="InterPro"/>
</dbReference>
<feature type="non-terminal residue" evidence="5">
    <location>
        <position position="1"/>
    </location>
</feature>